<dbReference type="EMBL" id="DSZU01000135">
    <property type="protein sequence ID" value="HGV55874.1"/>
    <property type="molecule type" value="Genomic_DNA"/>
</dbReference>
<comment type="caution">
    <text evidence="2">The sequence shown here is derived from an EMBL/GenBank/DDBJ whole genome shotgun (WGS) entry which is preliminary data.</text>
</comment>
<evidence type="ECO:0000313" key="2">
    <source>
        <dbReference type="EMBL" id="HGV55874.1"/>
    </source>
</evidence>
<accession>A0A832GRZ8</accession>
<name>A0A832GRZ8_9BACT</name>
<feature type="domain" description="AMMECR1" evidence="1">
    <location>
        <begin position="5"/>
        <end position="186"/>
    </location>
</feature>
<dbReference type="InterPro" id="IPR002733">
    <property type="entry name" value="AMMECR1_domain"/>
</dbReference>
<dbReference type="InterPro" id="IPR027623">
    <property type="entry name" value="AmmeMemoSam_A"/>
</dbReference>
<evidence type="ECO:0000259" key="1">
    <source>
        <dbReference type="PROSITE" id="PS51112"/>
    </source>
</evidence>
<dbReference type="HAMAP" id="MF_00645">
    <property type="entry name" value="AMMECR1"/>
    <property type="match status" value="1"/>
</dbReference>
<dbReference type="NCBIfam" id="TIGR00296">
    <property type="entry name" value="TIGR00296 family protein"/>
    <property type="match status" value="1"/>
</dbReference>
<protein>
    <submittedName>
        <fullName evidence="2">AmmeMemoRadiSam system protein A</fullName>
    </submittedName>
</protein>
<dbReference type="AlphaFoldDB" id="A0A832GRZ8"/>
<dbReference type="PANTHER" id="PTHR13016:SF0">
    <property type="entry name" value="AMME SYNDROME CANDIDATE GENE 1 PROTEIN"/>
    <property type="match status" value="1"/>
</dbReference>
<dbReference type="Gene3D" id="3.30.1490.150">
    <property type="entry name" value="Hypothetical protein ph0010, domain 2"/>
    <property type="match status" value="1"/>
</dbReference>
<reference evidence="2" key="1">
    <citation type="journal article" date="2020" name="mSystems">
        <title>Genome- and Community-Level Interaction Insights into Carbon Utilization and Element Cycling Functions of Hydrothermarchaeota in Hydrothermal Sediment.</title>
        <authorList>
            <person name="Zhou Z."/>
            <person name="Liu Y."/>
            <person name="Xu W."/>
            <person name="Pan J."/>
            <person name="Luo Z.H."/>
            <person name="Li M."/>
        </authorList>
    </citation>
    <scope>NUCLEOTIDE SEQUENCE [LARGE SCALE GENOMIC DNA]</scope>
    <source>
        <strain evidence="2">SpSt-605</strain>
    </source>
</reference>
<organism evidence="2">
    <name type="scientific">Caldimicrobium thiodismutans</name>
    <dbReference type="NCBI Taxonomy" id="1653476"/>
    <lineage>
        <taxon>Bacteria</taxon>
        <taxon>Pseudomonadati</taxon>
        <taxon>Thermodesulfobacteriota</taxon>
        <taxon>Thermodesulfobacteria</taxon>
        <taxon>Thermodesulfobacteriales</taxon>
        <taxon>Thermodesulfobacteriaceae</taxon>
        <taxon>Caldimicrobium</taxon>
    </lineage>
</organism>
<dbReference type="Gene3D" id="3.30.700.20">
    <property type="entry name" value="Hypothetical protein ph0010, domain 1"/>
    <property type="match status" value="1"/>
</dbReference>
<proteinExistence type="inferred from homology"/>
<sequence length="186" mass="21348">MLSPEEKSYLLRLARASLEAYFKKEEWEAEAPLPEKYPHLWERRGVFVTLYKKGELRGCIGDIAPEGPLFRSVPKVALSSALSDPRFPPLKEEELSEVEIEISVLSPFKKASPEDLVLGRQGIYLKKGYHRGLLLPQVATEYGWDRETFLRMGCRKAGLPEDCYLDPEVELYLFEAEVFKESEFST</sequence>
<dbReference type="Pfam" id="PF01871">
    <property type="entry name" value="AMMECR1"/>
    <property type="match status" value="1"/>
</dbReference>
<gene>
    <name evidence="2" type="primary">amrA</name>
    <name evidence="2" type="ORF">ENT73_07355</name>
</gene>
<dbReference type="SUPFAM" id="SSF143447">
    <property type="entry name" value="AMMECR1-like"/>
    <property type="match status" value="1"/>
</dbReference>
<dbReference type="InterPro" id="IPR023472">
    <property type="entry name" value="Uncharacterised_MJ0810"/>
</dbReference>
<dbReference type="InterPro" id="IPR023473">
    <property type="entry name" value="AMMECR1"/>
</dbReference>
<dbReference type="InterPro" id="IPR027485">
    <property type="entry name" value="AMMECR1_N"/>
</dbReference>
<dbReference type="PROSITE" id="PS51112">
    <property type="entry name" value="AMMECR1"/>
    <property type="match status" value="1"/>
</dbReference>
<dbReference type="PANTHER" id="PTHR13016">
    <property type="entry name" value="AMMECR1 HOMOLOG"/>
    <property type="match status" value="1"/>
</dbReference>
<dbReference type="InterPro" id="IPR036071">
    <property type="entry name" value="AMMECR1_dom_sf"/>
</dbReference>
<dbReference type="NCBIfam" id="TIGR04335">
    <property type="entry name" value="AmmeMemoSam_A"/>
    <property type="match status" value="1"/>
</dbReference>